<keyword evidence="2" id="KW-1185">Reference proteome</keyword>
<evidence type="ECO:0000313" key="2">
    <source>
        <dbReference type="Proteomes" id="UP000886998"/>
    </source>
</evidence>
<dbReference type="EMBL" id="BMAV01009776">
    <property type="protein sequence ID" value="GFY54226.1"/>
    <property type="molecule type" value="Genomic_DNA"/>
</dbReference>
<organism evidence="1 2">
    <name type="scientific">Trichonephila inaurata madagascariensis</name>
    <dbReference type="NCBI Taxonomy" id="2747483"/>
    <lineage>
        <taxon>Eukaryota</taxon>
        <taxon>Metazoa</taxon>
        <taxon>Ecdysozoa</taxon>
        <taxon>Arthropoda</taxon>
        <taxon>Chelicerata</taxon>
        <taxon>Arachnida</taxon>
        <taxon>Araneae</taxon>
        <taxon>Araneomorphae</taxon>
        <taxon>Entelegynae</taxon>
        <taxon>Araneoidea</taxon>
        <taxon>Nephilidae</taxon>
        <taxon>Trichonephila</taxon>
        <taxon>Trichonephila inaurata</taxon>
    </lineage>
</organism>
<reference evidence="1" key="1">
    <citation type="submission" date="2020-08" db="EMBL/GenBank/DDBJ databases">
        <title>Multicomponent nature underlies the extraordinary mechanical properties of spider dragline silk.</title>
        <authorList>
            <person name="Kono N."/>
            <person name="Nakamura H."/>
            <person name="Mori M."/>
            <person name="Yoshida Y."/>
            <person name="Ohtoshi R."/>
            <person name="Malay A.D."/>
            <person name="Moran D.A.P."/>
            <person name="Tomita M."/>
            <person name="Numata K."/>
            <person name="Arakawa K."/>
        </authorList>
    </citation>
    <scope>NUCLEOTIDE SEQUENCE</scope>
</reference>
<proteinExistence type="predicted"/>
<protein>
    <submittedName>
        <fullName evidence="1">Uncharacterized protein</fullName>
    </submittedName>
</protein>
<evidence type="ECO:0000313" key="1">
    <source>
        <dbReference type="EMBL" id="GFY54226.1"/>
    </source>
</evidence>
<accession>A0A8X7C296</accession>
<name>A0A8X7C296_9ARAC</name>
<dbReference type="OrthoDB" id="6777076at2759"/>
<sequence>MVNKALKAKDELCLDTSSNLVKESIEDCLTDLDTTKFGKYSQQNYAQRPEKCPYCFFKGSGYININMHLDSLHKNIKYPYFDGKQVIRLDVAVKGLINLLQT</sequence>
<gene>
    <name evidence="1" type="primary">NCL1_60145</name>
    <name evidence="1" type="ORF">TNIN_19811</name>
</gene>
<comment type="caution">
    <text evidence="1">The sequence shown here is derived from an EMBL/GenBank/DDBJ whole genome shotgun (WGS) entry which is preliminary data.</text>
</comment>
<dbReference type="AlphaFoldDB" id="A0A8X7C296"/>
<dbReference type="Proteomes" id="UP000886998">
    <property type="component" value="Unassembled WGS sequence"/>
</dbReference>